<evidence type="ECO:0000256" key="5">
    <source>
        <dbReference type="HAMAP-Rule" id="MF_01062"/>
    </source>
</evidence>
<dbReference type="RefSeq" id="WP_016390033.1">
    <property type="nucleotide sequence ID" value="NZ_KE646806.1"/>
</dbReference>
<comment type="catalytic activity">
    <reaction evidence="5">
        <text>[pyruvate, water dikinase]-phosphate + phosphate + H(+) = [pyruvate, water dikinase] + diphosphate</text>
        <dbReference type="Rhea" id="RHEA:48580"/>
        <dbReference type="Rhea" id="RHEA-COMP:11425"/>
        <dbReference type="Rhea" id="RHEA-COMP:11426"/>
        <dbReference type="ChEBI" id="CHEBI:15378"/>
        <dbReference type="ChEBI" id="CHEBI:33019"/>
        <dbReference type="ChEBI" id="CHEBI:43176"/>
        <dbReference type="ChEBI" id="CHEBI:43474"/>
        <dbReference type="ChEBI" id="CHEBI:68546"/>
        <dbReference type="EC" id="2.7.4.28"/>
    </reaction>
</comment>
<feature type="binding site" evidence="5">
    <location>
        <begin position="153"/>
        <end position="160"/>
    </location>
    <ligand>
        <name>ADP</name>
        <dbReference type="ChEBI" id="CHEBI:456216"/>
    </ligand>
</feature>
<keyword evidence="4 5" id="KW-0418">Kinase</keyword>
<keyword evidence="1 5" id="KW-0723">Serine/threonine-protein kinase</keyword>
<evidence type="ECO:0000313" key="7">
    <source>
        <dbReference type="Proteomes" id="UP000015462"/>
    </source>
</evidence>
<comment type="caution">
    <text evidence="6">The sequence shown here is derived from an EMBL/GenBank/DDBJ whole genome shotgun (WGS) entry which is preliminary data.</text>
</comment>
<dbReference type="Pfam" id="PF03618">
    <property type="entry name" value="Kinase-PPPase"/>
    <property type="match status" value="1"/>
</dbReference>
<gene>
    <name evidence="6" type="ORF">L196_03936</name>
</gene>
<dbReference type="AlphaFoldDB" id="A0AB33Z364"/>
<evidence type="ECO:0000313" key="6">
    <source>
        <dbReference type="EMBL" id="EPD13654.1"/>
    </source>
</evidence>
<dbReference type="NCBIfam" id="NF003742">
    <property type="entry name" value="PRK05339.1"/>
    <property type="match status" value="1"/>
</dbReference>
<keyword evidence="3 5" id="KW-0547">Nucleotide-binding</keyword>
<keyword evidence="7" id="KW-1185">Reference proteome</keyword>
<dbReference type="GO" id="GO:0004674">
    <property type="term" value="F:protein serine/threonine kinase activity"/>
    <property type="evidence" value="ECO:0007669"/>
    <property type="project" value="UniProtKB-UniRule"/>
</dbReference>
<keyword evidence="2 5" id="KW-0808">Transferase</keyword>
<dbReference type="PANTHER" id="PTHR31756">
    <property type="entry name" value="PYRUVATE, PHOSPHATE DIKINASE REGULATORY PROTEIN 1, CHLOROPLASTIC"/>
    <property type="match status" value="1"/>
</dbReference>
<evidence type="ECO:0000256" key="4">
    <source>
        <dbReference type="ARBA" id="ARBA00022777"/>
    </source>
</evidence>
<proteinExistence type="inferred from homology"/>
<dbReference type="EC" id="2.7.11.33" evidence="5"/>
<comment type="catalytic activity">
    <reaction evidence="5">
        <text>[pyruvate, water dikinase] + ADP = [pyruvate, water dikinase]-phosphate + AMP + H(+)</text>
        <dbReference type="Rhea" id="RHEA:46020"/>
        <dbReference type="Rhea" id="RHEA-COMP:11425"/>
        <dbReference type="Rhea" id="RHEA-COMP:11426"/>
        <dbReference type="ChEBI" id="CHEBI:15378"/>
        <dbReference type="ChEBI" id="CHEBI:43176"/>
        <dbReference type="ChEBI" id="CHEBI:68546"/>
        <dbReference type="ChEBI" id="CHEBI:456215"/>
        <dbReference type="ChEBI" id="CHEBI:456216"/>
        <dbReference type="EC" id="2.7.11.33"/>
    </reaction>
</comment>
<dbReference type="EMBL" id="ASHL01000002">
    <property type="protein sequence ID" value="EPD13654.1"/>
    <property type="molecule type" value="Genomic_DNA"/>
</dbReference>
<comment type="similarity">
    <text evidence="5">Belongs to the pyruvate, phosphate/water dikinase regulatory protein family. PSRP subfamily.</text>
</comment>
<reference evidence="6 7" key="1">
    <citation type="journal article" date="2013" name="Genome Announc.">
        <title>Genome Sequence of the Pyrene- and Fluoranthene-Degrading Bacterium Cycloclasticus sp. Strain PY97M.</title>
        <authorList>
            <person name="Cui Z."/>
            <person name="Xu G."/>
            <person name="Li Q."/>
            <person name="Gao W."/>
            <person name="Zheng L."/>
        </authorList>
    </citation>
    <scope>NUCLEOTIDE SEQUENCE [LARGE SCALE GENOMIC DNA]</scope>
    <source>
        <strain evidence="6 7">PY97M</strain>
    </source>
</reference>
<dbReference type="PANTHER" id="PTHR31756:SF3">
    <property type="entry name" value="PYRUVATE, PHOSPHATE DIKINASE REGULATORY PROTEIN 1, CHLOROPLASTIC"/>
    <property type="match status" value="1"/>
</dbReference>
<dbReference type="Proteomes" id="UP000015462">
    <property type="component" value="Unassembled WGS sequence"/>
</dbReference>
<dbReference type="EC" id="2.7.4.28" evidence="5"/>
<organism evidence="6 7">
    <name type="scientific">Cycloclasticus pugetii</name>
    <dbReference type="NCBI Taxonomy" id="34068"/>
    <lineage>
        <taxon>Bacteria</taxon>
        <taxon>Pseudomonadati</taxon>
        <taxon>Pseudomonadota</taxon>
        <taxon>Gammaproteobacteria</taxon>
        <taxon>Thiotrichales</taxon>
        <taxon>Piscirickettsiaceae</taxon>
        <taxon>Cycloclasticus</taxon>
    </lineage>
</organism>
<name>A0AB33Z364_9GAMM</name>
<dbReference type="GO" id="GO:0043531">
    <property type="term" value="F:ADP binding"/>
    <property type="evidence" value="ECO:0007669"/>
    <property type="project" value="UniProtKB-UniRule"/>
</dbReference>
<comment type="function">
    <text evidence="5">Bifunctional serine/threonine kinase and phosphorylase involved in the regulation of the phosphoenolpyruvate synthase (PEPS) by catalyzing its phosphorylation/dephosphorylation.</text>
</comment>
<dbReference type="GO" id="GO:0005524">
    <property type="term" value="F:ATP binding"/>
    <property type="evidence" value="ECO:0007669"/>
    <property type="project" value="InterPro"/>
</dbReference>
<evidence type="ECO:0000256" key="3">
    <source>
        <dbReference type="ARBA" id="ARBA00022741"/>
    </source>
</evidence>
<evidence type="ECO:0000256" key="1">
    <source>
        <dbReference type="ARBA" id="ARBA00022527"/>
    </source>
</evidence>
<evidence type="ECO:0000256" key="2">
    <source>
        <dbReference type="ARBA" id="ARBA00022679"/>
    </source>
</evidence>
<protein>
    <recommendedName>
        <fullName evidence="5">Putative phosphoenolpyruvate synthase regulatory protein</fullName>
        <shortName evidence="5">PEP synthase regulatory protein</shortName>
        <shortName evidence="5">PSRP</shortName>
        <ecNumber evidence="5">2.7.11.33</ecNumber>
        <ecNumber evidence="5">2.7.4.28</ecNumber>
    </recommendedName>
    <alternativeName>
        <fullName evidence="5">Pyruvate, water dikinase regulatory protein</fullName>
    </alternativeName>
</protein>
<dbReference type="GO" id="GO:0016776">
    <property type="term" value="F:phosphotransferase activity, phosphate group as acceptor"/>
    <property type="evidence" value="ECO:0007669"/>
    <property type="project" value="UniProtKB-UniRule"/>
</dbReference>
<dbReference type="InterPro" id="IPR005177">
    <property type="entry name" value="Kinase-pyrophosphorylase"/>
</dbReference>
<dbReference type="InterPro" id="IPR026530">
    <property type="entry name" value="PSRP"/>
</dbReference>
<dbReference type="HAMAP" id="MF_01062">
    <property type="entry name" value="PSRP"/>
    <property type="match status" value="1"/>
</dbReference>
<accession>A0AB33Z364</accession>
<sequence>MKSRTIFFISDRTAITAETLGNSLMTQFTGVERERHVIPFIDTVSRAETVCNKINAAYTVNEGRPIVFSTFTNDDLREIVSKSNCIFYDLFNDYITRMENDLRQESSHEVGKSHGLSDTSSYESRIRAVNYALEYDDGARLDRYDQADVILIGVSRTGKTPTSLFLALQYGIFTANFPITDSDLDNCELPRALKPYKKKLFGLTISAEQLSRIREERRPGSPYASLKTCQREVSQVEELLHMENVPFLNVTSISIEEIAAQVRLTKDLDVKHF</sequence>